<evidence type="ECO:0000313" key="4">
    <source>
        <dbReference type="Proteomes" id="UP000242469"/>
    </source>
</evidence>
<dbReference type="OrthoDB" id="9790458at2"/>
<dbReference type="STRING" id="1122198.SAMN02745729_10732"/>
<dbReference type="RefSeq" id="WP_091826282.1">
    <property type="nucleotide sequence ID" value="NZ_FNRJ01000007.1"/>
</dbReference>
<reference evidence="4" key="1">
    <citation type="submission" date="2016-10" db="EMBL/GenBank/DDBJ databases">
        <authorList>
            <person name="Varghese N."/>
            <person name="Submissions S."/>
        </authorList>
    </citation>
    <scope>NUCLEOTIDE SEQUENCE [LARGE SCALE GENOMIC DNA]</scope>
    <source>
        <strain evidence="4">DSM 11526</strain>
    </source>
</reference>
<evidence type="ECO:0000313" key="3">
    <source>
        <dbReference type="EMBL" id="SEA76800.1"/>
    </source>
</evidence>
<evidence type="ECO:0000256" key="2">
    <source>
        <dbReference type="SAM" id="Phobius"/>
    </source>
</evidence>
<feature type="transmembrane region" description="Helical" evidence="2">
    <location>
        <begin position="79"/>
        <end position="98"/>
    </location>
</feature>
<accession>A0A1H4DWQ1</accession>
<feature type="transmembrane region" description="Helical" evidence="2">
    <location>
        <begin position="104"/>
        <end position="123"/>
    </location>
</feature>
<protein>
    <submittedName>
        <fullName evidence="3">Uncharacterized protein</fullName>
    </submittedName>
</protein>
<evidence type="ECO:0000256" key="1">
    <source>
        <dbReference type="SAM" id="MobiDB-lite"/>
    </source>
</evidence>
<sequence>MLGVIAAFWGFTGICLLLGSAVWRLGSMALDMPLDSFDWYHWVALVLCLGFMGFAEGYRGFQQNFSPRTAARIRYLKGHVTPLRLLLAPLFCMGFFHAQRRRQIITICLSSGIVLLILLVRLLEQPWRGIVDAGVVLGLSWGLASLALFTLQALTRDVYDVSPETPDRPVGPSPVVRAGSAQK</sequence>
<dbReference type="EMBL" id="FNRJ01000007">
    <property type="protein sequence ID" value="SEA76800.1"/>
    <property type="molecule type" value="Genomic_DNA"/>
</dbReference>
<keyword evidence="2" id="KW-0812">Transmembrane</keyword>
<keyword evidence="4" id="KW-1185">Reference proteome</keyword>
<dbReference type="AlphaFoldDB" id="A0A1H4DWQ1"/>
<proteinExistence type="predicted"/>
<name>A0A1H4DWQ1_9GAMM</name>
<gene>
    <name evidence="3" type="ORF">SAMN02745729_10732</name>
</gene>
<feature type="transmembrane region" description="Helical" evidence="2">
    <location>
        <begin position="135"/>
        <end position="154"/>
    </location>
</feature>
<dbReference type="Proteomes" id="UP000242469">
    <property type="component" value="Unassembled WGS sequence"/>
</dbReference>
<feature type="transmembrane region" description="Helical" evidence="2">
    <location>
        <begin position="39"/>
        <end position="58"/>
    </location>
</feature>
<organism evidence="3 4">
    <name type="scientific">Marinobacterium iners DSM 11526</name>
    <dbReference type="NCBI Taxonomy" id="1122198"/>
    <lineage>
        <taxon>Bacteria</taxon>
        <taxon>Pseudomonadati</taxon>
        <taxon>Pseudomonadota</taxon>
        <taxon>Gammaproteobacteria</taxon>
        <taxon>Oceanospirillales</taxon>
        <taxon>Oceanospirillaceae</taxon>
        <taxon>Marinobacterium</taxon>
    </lineage>
</organism>
<keyword evidence="2" id="KW-0472">Membrane</keyword>
<feature type="region of interest" description="Disordered" evidence="1">
    <location>
        <begin position="163"/>
        <end position="183"/>
    </location>
</feature>
<keyword evidence="2" id="KW-1133">Transmembrane helix</keyword>